<dbReference type="EMBL" id="BMDW01000010">
    <property type="protein sequence ID" value="GGA49438.1"/>
    <property type="molecule type" value="Genomic_DNA"/>
</dbReference>
<dbReference type="Pfam" id="PF16233">
    <property type="entry name" value="DUF4893"/>
    <property type="match status" value="1"/>
</dbReference>
<protein>
    <recommendedName>
        <fullName evidence="3">DUF4893 domain-containing protein</fullName>
    </recommendedName>
</protein>
<sequence>MKFSARLFGSALCAFATPLLLGNGDKGHKKIEVRIGPPRAIVPGVENTADWRRVATPADRVRLRGWRQAWVDAVATVTAGNDLAVLQADPALFDPDRVLPGAKPPPGAYRCRVLKLGANGTAMHNLTAYPAVDCTVVDEGEMSSLYKVSGAQRPVGLIFPDSGSRAVFLGTMVLGDETKPLNYGQDANRDLAGYVERIGPRRWRLVLPHPRFESLLDVVEIVPKS</sequence>
<organism evidence="1 2">
    <name type="scientific">Sphingomonas psychrolutea</name>
    <dbReference type="NCBI Taxonomy" id="1259676"/>
    <lineage>
        <taxon>Bacteria</taxon>
        <taxon>Pseudomonadati</taxon>
        <taxon>Pseudomonadota</taxon>
        <taxon>Alphaproteobacteria</taxon>
        <taxon>Sphingomonadales</taxon>
        <taxon>Sphingomonadaceae</taxon>
        <taxon>Sphingomonas</taxon>
    </lineage>
</organism>
<reference evidence="2" key="1">
    <citation type="journal article" date="2019" name="Int. J. Syst. Evol. Microbiol.">
        <title>The Global Catalogue of Microorganisms (GCM) 10K type strain sequencing project: providing services to taxonomists for standard genome sequencing and annotation.</title>
        <authorList>
            <consortium name="The Broad Institute Genomics Platform"/>
            <consortium name="The Broad Institute Genome Sequencing Center for Infectious Disease"/>
            <person name="Wu L."/>
            <person name="Ma J."/>
        </authorList>
    </citation>
    <scope>NUCLEOTIDE SEQUENCE [LARGE SCALE GENOMIC DNA]</scope>
    <source>
        <strain evidence="2">CGMCC 1.10106</strain>
    </source>
</reference>
<proteinExistence type="predicted"/>
<name>A0ABQ1GSX5_9SPHN</name>
<accession>A0ABQ1GSX5</accession>
<comment type="caution">
    <text evidence="1">The sequence shown here is derived from an EMBL/GenBank/DDBJ whole genome shotgun (WGS) entry which is preliminary data.</text>
</comment>
<dbReference type="InterPro" id="IPR032609">
    <property type="entry name" value="DUF4893"/>
</dbReference>
<gene>
    <name evidence="1" type="ORF">GCM10011395_19730</name>
</gene>
<dbReference type="Proteomes" id="UP000618591">
    <property type="component" value="Unassembled WGS sequence"/>
</dbReference>
<evidence type="ECO:0000313" key="1">
    <source>
        <dbReference type="EMBL" id="GGA49438.1"/>
    </source>
</evidence>
<evidence type="ECO:0008006" key="3">
    <source>
        <dbReference type="Google" id="ProtNLM"/>
    </source>
</evidence>
<dbReference type="RefSeq" id="WP_188446969.1">
    <property type="nucleotide sequence ID" value="NZ_BMDW01000010.1"/>
</dbReference>
<keyword evidence="2" id="KW-1185">Reference proteome</keyword>
<evidence type="ECO:0000313" key="2">
    <source>
        <dbReference type="Proteomes" id="UP000618591"/>
    </source>
</evidence>